<dbReference type="InterPro" id="IPR000683">
    <property type="entry name" value="Gfo/Idh/MocA-like_OxRdtase_N"/>
</dbReference>
<dbReference type="SUPFAM" id="SSF55347">
    <property type="entry name" value="Glyceraldehyde-3-phosphate dehydrogenase-like, C-terminal domain"/>
    <property type="match status" value="1"/>
</dbReference>
<dbReference type="Proteomes" id="UP000295773">
    <property type="component" value="Unassembled WGS sequence"/>
</dbReference>
<accession>A0A4R3T4C2</accession>
<reference evidence="3 4" key="1">
    <citation type="submission" date="2019-03" db="EMBL/GenBank/DDBJ databases">
        <title>Genomic Encyclopedia of Type Strains, Phase IV (KMG-IV): sequencing the most valuable type-strain genomes for metagenomic binning, comparative biology and taxonomic classification.</title>
        <authorList>
            <person name="Goeker M."/>
        </authorList>
    </citation>
    <scope>NUCLEOTIDE SEQUENCE [LARGE SCALE GENOMIC DNA]</scope>
    <source>
        <strain evidence="3 4">DSM 29481</strain>
    </source>
</reference>
<evidence type="ECO:0000259" key="1">
    <source>
        <dbReference type="Pfam" id="PF01408"/>
    </source>
</evidence>
<gene>
    <name evidence="3" type="ORF">EDD61_12052</name>
</gene>
<comment type="caution">
    <text evidence="3">The sequence shown here is derived from an EMBL/GenBank/DDBJ whole genome shotgun (WGS) entry which is preliminary data.</text>
</comment>
<dbReference type="Pfam" id="PF01408">
    <property type="entry name" value="GFO_IDH_MocA"/>
    <property type="match status" value="1"/>
</dbReference>
<evidence type="ECO:0000259" key="2">
    <source>
        <dbReference type="Pfam" id="PF22725"/>
    </source>
</evidence>
<dbReference type="SUPFAM" id="SSF51735">
    <property type="entry name" value="NAD(P)-binding Rossmann-fold domains"/>
    <property type="match status" value="1"/>
</dbReference>
<protein>
    <submittedName>
        <fullName evidence="3">Putative dehydrogenase</fullName>
    </submittedName>
</protein>
<dbReference type="Gene3D" id="3.40.50.720">
    <property type="entry name" value="NAD(P)-binding Rossmann-like Domain"/>
    <property type="match status" value="1"/>
</dbReference>
<dbReference type="RefSeq" id="WP_132225395.1">
    <property type="nucleotide sequence ID" value="NZ_JANKBG010000019.1"/>
</dbReference>
<evidence type="ECO:0000313" key="3">
    <source>
        <dbReference type="EMBL" id="TCU56253.1"/>
    </source>
</evidence>
<dbReference type="EMBL" id="SMBP01000020">
    <property type="protein sequence ID" value="TCU56253.1"/>
    <property type="molecule type" value="Genomic_DNA"/>
</dbReference>
<feature type="domain" description="GFO/IDH/MocA-like oxidoreductase" evidence="2">
    <location>
        <begin position="137"/>
        <end position="245"/>
    </location>
</feature>
<dbReference type="PANTHER" id="PTHR43054:SF1">
    <property type="entry name" value="SCYLLO-INOSITOL 2-DEHYDROGENASE (NADP(+)) IOLU"/>
    <property type="match status" value="1"/>
</dbReference>
<feature type="domain" description="Gfo/Idh/MocA-like oxidoreductase N-terminal" evidence="1">
    <location>
        <begin position="1"/>
        <end position="117"/>
    </location>
</feature>
<name>A0A4R3T4C2_9FIRM</name>
<evidence type="ECO:0000313" key="4">
    <source>
        <dbReference type="Proteomes" id="UP000295773"/>
    </source>
</evidence>
<dbReference type="InterPro" id="IPR036291">
    <property type="entry name" value="NAD(P)-bd_dom_sf"/>
</dbReference>
<keyword evidence="4" id="KW-1185">Reference proteome</keyword>
<dbReference type="Gene3D" id="3.30.360.10">
    <property type="entry name" value="Dihydrodipicolinate Reductase, domain 2"/>
    <property type="match status" value="1"/>
</dbReference>
<proteinExistence type="predicted"/>
<dbReference type="PANTHER" id="PTHR43054">
    <property type="match status" value="1"/>
</dbReference>
<organism evidence="3 4">
    <name type="scientific">Longicatena caecimuris</name>
    <dbReference type="NCBI Taxonomy" id="1796635"/>
    <lineage>
        <taxon>Bacteria</taxon>
        <taxon>Bacillati</taxon>
        <taxon>Bacillota</taxon>
        <taxon>Erysipelotrichia</taxon>
        <taxon>Erysipelotrichales</taxon>
        <taxon>Erysipelotrichaceae</taxon>
        <taxon>Longicatena</taxon>
    </lineage>
</organism>
<sequence>MKVATIGTGFIVDWFLDAVKQNEDVECVAMYTRKKEHAQNLADKYGIKDIYEDLEAMLNREDIDFVYVASPNSLHFQYSLQAMQHGKHVICEKPFTSNCREFQILDTYAREHHLFLFEAIVTSHMPNYLTLKEKLPELGTIRMVQCNFSQYSSRYDKFLAGETPNVFSPAFSGGALSDINIYNLHFTIGLFGKPNAVQYLPTIQRGIDTSGVAILKYDGFTSVCVGAKDTRSRCMAQIQGEKGYAVVESETSKCAVLKIYKDGKEENLTLPQNDIALYYEVKEFNRLFTEQDYTTCYQKLEYSRTVMEVYEAARKDGGIIFDADHIA</sequence>
<dbReference type="GO" id="GO:0000166">
    <property type="term" value="F:nucleotide binding"/>
    <property type="evidence" value="ECO:0007669"/>
    <property type="project" value="InterPro"/>
</dbReference>
<dbReference type="AlphaFoldDB" id="A0A4R3T4C2"/>
<dbReference type="InterPro" id="IPR055170">
    <property type="entry name" value="GFO_IDH_MocA-like_dom"/>
</dbReference>
<dbReference type="Pfam" id="PF22725">
    <property type="entry name" value="GFO_IDH_MocA_C3"/>
    <property type="match status" value="1"/>
</dbReference>